<evidence type="ECO:0000259" key="2">
    <source>
        <dbReference type="Pfam" id="PF26303"/>
    </source>
</evidence>
<protein>
    <recommendedName>
        <fullName evidence="2">UPF0323 domain-containing protein</fullName>
    </recommendedName>
</protein>
<name>A0A2S6I7K7_9BACT</name>
<accession>A0A2S6I7K7</accession>
<gene>
    <name evidence="3" type="ORF">CLV84_0408</name>
</gene>
<feature type="region of interest" description="Disordered" evidence="1">
    <location>
        <begin position="128"/>
        <end position="160"/>
    </location>
</feature>
<proteinExistence type="predicted"/>
<dbReference type="EMBL" id="PTJC01000005">
    <property type="protein sequence ID" value="PPK87467.1"/>
    <property type="molecule type" value="Genomic_DNA"/>
</dbReference>
<dbReference type="Pfam" id="PF26303">
    <property type="entry name" value="UPF0323"/>
    <property type="match status" value="1"/>
</dbReference>
<sequence>MHPTRPLLLFVVAAGLHFGLLRCTTESEPTQGVVTTVREVGPEEYKIASEQPVANVADSRVIVDRMSGSSDTFTLAEVKAIQQTEPDSSRTSRPFRSAALGYFGFMMLNRMGRTPSASAYTNQAAYQRATSTTGGSLSRTSRARSGFGRSGGTSTRSFGG</sequence>
<dbReference type="Proteomes" id="UP000237662">
    <property type="component" value="Unassembled WGS sequence"/>
</dbReference>
<dbReference type="AlphaFoldDB" id="A0A2S6I7K7"/>
<feature type="domain" description="UPF0323" evidence="2">
    <location>
        <begin position="33"/>
        <end position="149"/>
    </location>
</feature>
<dbReference type="RefSeq" id="WP_170067530.1">
    <property type="nucleotide sequence ID" value="NZ_PTJC01000005.1"/>
</dbReference>
<evidence type="ECO:0000313" key="4">
    <source>
        <dbReference type="Proteomes" id="UP000237662"/>
    </source>
</evidence>
<evidence type="ECO:0000313" key="3">
    <source>
        <dbReference type="EMBL" id="PPK87467.1"/>
    </source>
</evidence>
<evidence type="ECO:0000256" key="1">
    <source>
        <dbReference type="SAM" id="MobiDB-lite"/>
    </source>
</evidence>
<reference evidence="3 4" key="1">
    <citation type="submission" date="2018-02" db="EMBL/GenBank/DDBJ databases">
        <title>Genomic Encyclopedia of Archaeal and Bacterial Type Strains, Phase II (KMG-II): from individual species to whole genera.</title>
        <authorList>
            <person name="Goeker M."/>
        </authorList>
    </citation>
    <scope>NUCLEOTIDE SEQUENCE [LARGE SCALE GENOMIC DNA]</scope>
    <source>
        <strain evidence="3 4">DSM 29526</strain>
    </source>
</reference>
<keyword evidence="4" id="KW-1185">Reference proteome</keyword>
<organism evidence="3 4">
    <name type="scientific">Neolewinella xylanilytica</name>
    <dbReference type="NCBI Taxonomy" id="1514080"/>
    <lineage>
        <taxon>Bacteria</taxon>
        <taxon>Pseudomonadati</taxon>
        <taxon>Bacteroidota</taxon>
        <taxon>Saprospiria</taxon>
        <taxon>Saprospirales</taxon>
        <taxon>Lewinellaceae</taxon>
        <taxon>Neolewinella</taxon>
    </lineage>
</organism>
<comment type="caution">
    <text evidence="3">The sequence shown here is derived from an EMBL/GenBank/DDBJ whole genome shotgun (WGS) entry which is preliminary data.</text>
</comment>
<dbReference type="InterPro" id="IPR059092">
    <property type="entry name" value="UPF0323_dom"/>
</dbReference>